<protein>
    <recommendedName>
        <fullName evidence="1">PAC domain-containing protein</fullName>
    </recommendedName>
</protein>
<sequence>MFVEPTEASSQRYMEFWTRLRMGEYVADEFLRIGKGGRHVHIQASYNPVFDPSGKIIKIVKFATDVTGRVENVEQLALG</sequence>
<dbReference type="InterPro" id="IPR000700">
    <property type="entry name" value="PAS-assoc_C"/>
</dbReference>
<organism evidence="2 3">
    <name type="scientific">Agrobacterium tumefaciens</name>
    <dbReference type="NCBI Taxonomy" id="358"/>
    <lineage>
        <taxon>Bacteria</taxon>
        <taxon>Pseudomonadati</taxon>
        <taxon>Pseudomonadota</taxon>
        <taxon>Alphaproteobacteria</taxon>
        <taxon>Hyphomicrobiales</taxon>
        <taxon>Rhizobiaceae</taxon>
        <taxon>Rhizobium/Agrobacterium group</taxon>
        <taxon>Agrobacterium</taxon>
        <taxon>Agrobacterium tumefaciens complex</taxon>
    </lineage>
</organism>
<dbReference type="AlphaFoldDB" id="A0A0D0KNZ7"/>
<dbReference type="Gene3D" id="3.30.450.20">
    <property type="entry name" value="PAS domain"/>
    <property type="match status" value="1"/>
</dbReference>
<evidence type="ECO:0000313" key="2">
    <source>
        <dbReference type="EMBL" id="KIP98669.1"/>
    </source>
</evidence>
<dbReference type="Proteomes" id="UP000035017">
    <property type="component" value="Unassembled WGS sequence"/>
</dbReference>
<feature type="non-terminal residue" evidence="2">
    <location>
        <position position="79"/>
    </location>
</feature>
<dbReference type="InterPro" id="IPR013656">
    <property type="entry name" value="PAS_4"/>
</dbReference>
<name>A0A0D0KNZ7_AGRTU</name>
<dbReference type="OrthoDB" id="9765776at2"/>
<dbReference type="SUPFAM" id="SSF55785">
    <property type="entry name" value="PYP-like sensor domain (PAS domain)"/>
    <property type="match status" value="1"/>
</dbReference>
<accession>A0A0D0KNZ7</accession>
<dbReference type="InterPro" id="IPR035965">
    <property type="entry name" value="PAS-like_dom_sf"/>
</dbReference>
<dbReference type="EMBL" id="JXQV01000033">
    <property type="protein sequence ID" value="KIP98669.1"/>
    <property type="molecule type" value="Genomic_DNA"/>
</dbReference>
<evidence type="ECO:0000259" key="1">
    <source>
        <dbReference type="PROSITE" id="PS50113"/>
    </source>
</evidence>
<feature type="domain" description="PAC" evidence="1">
    <location>
        <begin position="26"/>
        <end position="78"/>
    </location>
</feature>
<gene>
    <name evidence="2" type="ORF">RU07_22050</name>
</gene>
<dbReference type="PROSITE" id="PS50113">
    <property type="entry name" value="PAC"/>
    <property type="match status" value="1"/>
</dbReference>
<comment type="caution">
    <text evidence="2">The sequence shown here is derived from an EMBL/GenBank/DDBJ whole genome shotgun (WGS) entry which is preliminary data.</text>
</comment>
<dbReference type="Pfam" id="PF08448">
    <property type="entry name" value="PAS_4"/>
    <property type="match status" value="1"/>
</dbReference>
<proteinExistence type="predicted"/>
<reference evidence="2 3" key="1">
    <citation type="submission" date="2014-12" db="EMBL/GenBank/DDBJ databases">
        <title>16Stimator: statistical estimation of ribosomal gene copy numbers from draft genome assemblies.</title>
        <authorList>
            <person name="Perisin M.A."/>
            <person name="Vetter M."/>
            <person name="Gilbert J.A."/>
            <person name="Bergelson J."/>
        </authorList>
    </citation>
    <scope>NUCLEOTIDE SEQUENCE [LARGE SCALE GENOMIC DNA]</scope>
    <source>
        <strain evidence="2 3">MEJ076</strain>
    </source>
</reference>
<evidence type="ECO:0000313" key="3">
    <source>
        <dbReference type="Proteomes" id="UP000035017"/>
    </source>
</evidence>